<dbReference type="Gene3D" id="3.50.50.60">
    <property type="entry name" value="FAD/NAD(P)-binding domain"/>
    <property type="match status" value="3"/>
</dbReference>
<evidence type="ECO:0000256" key="1">
    <source>
        <dbReference type="ARBA" id="ARBA00001974"/>
    </source>
</evidence>
<accession>H2CI83</accession>
<keyword evidence="3" id="KW-0153">Cholesterol metabolism</keyword>
<dbReference type="Pfam" id="PF13450">
    <property type="entry name" value="NAD_binding_8"/>
    <property type="match status" value="1"/>
</dbReference>
<dbReference type="GO" id="GO:0004769">
    <property type="term" value="F:steroid Delta-isomerase activity"/>
    <property type="evidence" value="ECO:0007669"/>
    <property type="project" value="UniProtKB-EC"/>
</dbReference>
<dbReference type="SUPFAM" id="SSF51905">
    <property type="entry name" value="FAD/NAD(P)-binding domain"/>
    <property type="match status" value="1"/>
</dbReference>
<name>H2CI83_9LEPT</name>
<dbReference type="InterPro" id="IPR007867">
    <property type="entry name" value="GMC_OxRtase_C"/>
</dbReference>
<reference evidence="17 18" key="1">
    <citation type="submission" date="2011-10" db="EMBL/GenBank/DDBJ databases">
        <title>The Improved High-Quality Draft genome of Leptonema illini DSM 21528.</title>
        <authorList>
            <consortium name="US DOE Joint Genome Institute (JGI-PGF)"/>
            <person name="Lucas S."/>
            <person name="Copeland A."/>
            <person name="Lapidus A."/>
            <person name="Glavina del Rio T."/>
            <person name="Dalin E."/>
            <person name="Tice H."/>
            <person name="Bruce D."/>
            <person name="Goodwin L."/>
            <person name="Pitluck S."/>
            <person name="Peters L."/>
            <person name="Mikhailova N."/>
            <person name="Held B."/>
            <person name="Kyrpides N."/>
            <person name="Mavromatis K."/>
            <person name="Ivanova N."/>
            <person name="Markowitz V."/>
            <person name="Cheng J.-F."/>
            <person name="Hugenholtz P."/>
            <person name="Woyke T."/>
            <person name="Wu D."/>
            <person name="Gronow S."/>
            <person name="Wellnitz S."/>
            <person name="Brambilla E.-M."/>
            <person name="Klenk H.-P."/>
            <person name="Eisen J.A."/>
        </authorList>
    </citation>
    <scope>NUCLEOTIDE SEQUENCE [LARGE SCALE GENOMIC DNA]</scope>
    <source>
        <strain evidence="17 18">DSM 21528</strain>
    </source>
</reference>
<evidence type="ECO:0000259" key="16">
    <source>
        <dbReference type="Pfam" id="PF05199"/>
    </source>
</evidence>
<organism evidence="17 18">
    <name type="scientific">Leptonema illini DSM 21528</name>
    <dbReference type="NCBI Taxonomy" id="929563"/>
    <lineage>
        <taxon>Bacteria</taxon>
        <taxon>Pseudomonadati</taxon>
        <taxon>Spirochaetota</taxon>
        <taxon>Spirochaetia</taxon>
        <taxon>Leptospirales</taxon>
        <taxon>Leptospiraceae</taxon>
        <taxon>Leptonema</taxon>
    </lineage>
</organism>
<dbReference type="AlphaFoldDB" id="H2CI83"/>
<dbReference type="PRINTS" id="PR00411">
    <property type="entry name" value="PNDRDTASEI"/>
</dbReference>
<comment type="similarity">
    <text evidence="2">Belongs to the GMC oxidoreductase family.</text>
</comment>
<evidence type="ECO:0000256" key="2">
    <source>
        <dbReference type="ARBA" id="ARBA00010790"/>
    </source>
</evidence>
<dbReference type="GO" id="GO:0008203">
    <property type="term" value="P:cholesterol metabolic process"/>
    <property type="evidence" value="ECO:0007669"/>
    <property type="project" value="UniProtKB-KW"/>
</dbReference>
<evidence type="ECO:0000313" key="18">
    <source>
        <dbReference type="Proteomes" id="UP000005737"/>
    </source>
</evidence>
<evidence type="ECO:0000256" key="8">
    <source>
        <dbReference type="ARBA" id="ARBA00023166"/>
    </source>
</evidence>
<dbReference type="InterPro" id="IPR036188">
    <property type="entry name" value="FAD/NAD-bd_sf"/>
</dbReference>
<gene>
    <name evidence="17" type="ORF">Lepil_0147</name>
</gene>
<keyword evidence="4" id="KW-0285">Flavoprotein</keyword>
<dbReference type="Pfam" id="PF05199">
    <property type="entry name" value="GMC_oxred_C"/>
    <property type="match status" value="1"/>
</dbReference>
<sequence length="571" mass="62545">MQKYDFIIVGSGFGGSVSALRLAQKGYRVAVLESGKRWSSADFAKTNWNLRRYLWLPYLGMHGIQRLNLLRDFFLVSGAGVGGGSLVYGATLYRPGTSVLSGPGFAELGGEKALQPFYDIAHYMLGISQNPNVSASDRILKEIADEMGVGSTYRPTPMGIFFGDGKGRGQGVADPFFDGEGPERTGCVYCGGCLVGCRYNSKNTLDRNYLYLAEKLGVTVIPETKAIELLPLDKEGRPVRKATADVDGRFGWLIRTKRTTRLFSGVKELRADSVILSAGVMGTLGLLLKMKDKGVLANLSHHLGDRVRTNSETVLAVTSREPHADYSKGVAISSSFHPEEGTHIEPVRYPAGSDFFGMISAAMVDGHRFRALRYLLMAVTRPVYFLRCMNPVGFARRSLILLVMQTFENGLRLVRRRRLIWPFTKSMTSTLSSGEPSPVYIPIANQVAHRVAEKIGGFPRSSVNDSLLGAPITGHIMGGCTMGRSADEGVIDLENRVFGYENLRVIDASMIPANLGVNPSLTIAALSERAMSLIPPKEGRQTTFSFEKRLKFDRSLLGGIIHLTDRVTKKV</sequence>
<dbReference type="PANTHER" id="PTHR47470:SF1">
    <property type="entry name" value="FAD-DEPENDENT OXIDOREDUCTASE 2 FAD BINDING DOMAIN-CONTAINING PROTEIN"/>
    <property type="match status" value="1"/>
</dbReference>
<evidence type="ECO:0000256" key="10">
    <source>
        <dbReference type="ARBA" id="ARBA00023235"/>
    </source>
</evidence>
<dbReference type="InterPro" id="IPR052542">
    <property type="entry name" value="Cholesterol_Oxidase"/>
</dbReference>
<keyword evidence="18" id="KW-1185">Reference proteome</keyword>
<evidence type="ECO:0000256" key="7">
    <source>
        <dbReference type="ARBA" id="ARBA00023098"/>
    </source>
</evidence>
<keyword evidence="5" id="KW-0274">FAD</keyword>
<dbReference type="EMBL" id="JH597773">
    <property type="protein sequence ID" value="EHQ04856.1"/>
    <property type="molecule type" value="Genomic_DNA"/>
</dbReference>
<dbReference type="GO" id="GO:0016995">
    <property type="term" value="F:cholesterol oxidase activity"/>
    <property type="evidence" value="ECO:0007669"/>
    <property type="project" value="UniProtKB-EC"/>
</dbReference>
<proteinExistence type="inferred from homology"/>
<evidence type="ECO:0000256" key="5">
    <source>
        <dbReference type="ARBA" id="ARBA00022827"/>
    </source>
</evidence>
<feature type="domain" description="Glucose-methanol-choline oxidoreductase C-terminal" evidence="16">
    <location>
        <begin position="474"/>
        <end position="526"/>
    </location>
</feature>
<evidence type="ECO:0000256" key="14">
    <source>
        <dbReference type="ARBA" id="ARBA00049744"/>
    </source>
</evidence>
<evidence type="ECO:0000256" key="11">
    <source>
        <dbReference type="ARBA" id="ARBA00038856"/>
    </source>
</evidence>
<comment type="pathway">
    <text evidence="12">Steroid metabolism; cholesterol degradation.</text>
</comment>
<dbReference type="EC" id="5.3.3.1" evidence="11"/>
<evidence type="ECO:0000313" key="17">
    <source>
        <dbReference type="EMBL" id="EHQ04856.1"/>
    </source>
</evidence>
<evidence type="ECO:0000256" key="15">
    <source>
        <dbReference type="ARBA" id="ARBA00049778"/>
    </source>
</evidence>
<evidence type="ECO:0000256" key="12">
    <source>
        <dbReference type="ARBA" id="ARBA00049645"/>
    </source>
</evidence>
<keyword evidence="9" id="KW-0753">Steroid metabolism</keyword>
<keyword evidence="10" id="KW-0413">Isomerase</keyword>
<evidence type="ECO:0000256" key="6">
    <source>
        <dbReference type="ARBA" id="ARBA00023002"/>
    </source>
</evidence>
<keyword evidence="6" id="KW-0560">Oxidoreductase</keyword>
<dbReference type="EC" id="1.1.3.6" evidence="13"/>
<dbReference type="Proteomes" id="UP000005737">
    <property type="component" value="Unassembled WGS sequence"/>
</dbReference>
<comment type="cofactor">
    <cofactor evidence="1">
        <name>FAD</name>
        <dbReference type="ChEBI" id="CHEBI:57692"/>
    </cofactor>
</comment>
<protein>
    <recommendedName>
        <fullName evidence="14">Cholesterol oxidase</fullName>
        <ecNumber evidence="13">1.1.3.6</ecNumber>
        <ecNumber evidence="11">5.3.3.1</ecNumber>
    </recommendedName>
    <alternativeName>
        <fullName evidence="15">Cholesterol isomerase</fullName>
    </alternativeName>
</protein>
<evidence type="ECO:0000256" key="9">
    <source>
        <dbReference type="ARBA" id="ARBA00023221"/>
    </source>
</evidence>
<dbReference type="PANTHER" id="PTHR47470">
    <property type="entry name" value="CHOLESTEROL OXIDASE"/>
    <property type="match status" value="1"/>
</dbReference>
<evidence type="ECO:0000256" key="13">
    <source>
        <dbReference type="ARBA" id="ARBA00049723"/>
    </source>
</evidence>
<keyword evidence="8" id="KW-1207">Sterol metabolism</keyword>
<evidence type="ECO:0000256" key="4">
    <source>
        <dbReference type="ARBA" id="ARBA00022630"/>
    </source>
</evidence>
<keyword evidence="7" id="KW-0443">Lipid metabolism</keyword>
<evidence type="ECO:0000256" key="3">
    <source>
        <dbReference type="ARBA" id="ARBA00022548"/>
    </source>
</evidence>
<dbReference type="STRING" id="183.GCA_002009735_00668"/>
<dbReference type="HOGENOM" id="CLU_002483_2_0_12"/>
<dbReference type="RefSeq" id="WP_002768962.1">
    <property type="nucleotide sequence ID" value="NZ_JH597773.1"/>
</dbReference>